<accession>A0A2N5ZB65</accession>
<comment type="caution">
    <text evidence="1">The sequence shown here is derived from an EMBL/GenBank/DDBJ whole genome shotgun (WGS) entry which is preliminary data.</text>
</comment>
<dbReference type="Proteomes" id="UP000234857">
    <property type="component" value="Unassembled WGS sequence"/>
</dbReference>
<reference evidence="1 2" key="1">
    <citation type="submission" date="2017-11" db="EMBL/GenBank/DDBJ databases">
        <title>Genome-resolved metagenomics identifies genetic mobility, metabolic interactions, and unexpected diversity in perchlorate-reducing communities.</title>
        <authorList>
            <person name="Barnum T.P."/>
            <person name="Figueroa I.A."/>
            <person name="Carlstrom C.I."/>
            <person name="Lucas L.N."/>
            <person name="Engelbrektson A.L."/>
            <person name="Coates J.D."/>
        </authorList>
    </citation>
    <scope>NUCLEOTIDE SEQUENCE [LARGE SCALE GENOMIC DNA]</scope>
    <source>
        <strain evidence="1">BM706</strain>
    </source>
</reference>
<sequence>MRKHIINKISIFSIFILISILFYGCGGSGSSFQSNNNTTNDYVISGQIYTQSINGSPVRETPSINDQITIGSLRAVLGKYDPEGNFNIFETGMVKVQNDGSFKITLRETPDQKKNLVVRIIGINEEALYESVLPILENGENIAAALTIDSYKQTEIIKVLTELGLHEELSIGEVLSVFTPSMLNSLSNEDINTFTRAILGIYRQQLELIQDTSITEADMKAIKEHGFKISKDIIEGIETGRYLNESAWKSYLQRQQNFAMEYLADRQTHNNTQRRAPVLSASDIFTEVDTIFKSFRDSIVKMEAQAKDGNIQLVDFETGEVRDIPVRGRDTVMDVMTRLVENETIYKKSNNFINELIKFSGRINKAVKLFNHYVNLSQMNGKIDDLILDYQNAEFPNAQYADDYIVVRAQDLKKYIAAKFSELMWEESNHQVSGIRELNTLTPQIMLSVITKLSKALDPSAAEYDQRVFNIFSNYSGLTSPTFNPVVELYDVISEYIEKTTLDIKTRTLEILYVEDYISNAFYENLNSLINSSSFSWDYDQKKIVSKIMANIIMLQIDRPLEVMDYQGMYYEISGTLKRAGFRVGNEYFQYKIVDSVTGKTLAYVRKYQDYNKYDLMNIIETNPLYSVVDTVQYIDPTSGVKTTSDLLDFKNNLLWKKTWYLKFYENYNIAFAIQKPNFSYNDLLEKHYRFKGLVTPPYGVYENEQLVDFEKFATQPLRFYVCDFEEEDLELGPYLGENVENVFAKILWNKTEKAYYVVNAAYDGQEYNVSPYQKVDESYEIYDYWKLDYSNSYYYNTSGQIIKWDPNDFDLDNEVFTVAGQLKDRVLNGKISTKTFIANFIQPEDTNSIAEFTVTGILSDFYVEDNEAYAEIRNVEEPGALILKINSKSWYEEINQWFEDHIGDSITVGDPDPNDDSDGITYSITDAYWDDAIGAYYLPLNWRYDQAITNGKPDWAKSGDNWSFNLTGKVDSVKKNGRDWTVIIKDNDTNNVIMQIYMHNKYSNTKNWFDNNKNKVVIIGDPDIQDDSDGVVMEVLDVIYNDNRGYYELTINKTYDDAFTNTQPDWGAEK</sequence>
<name>A0A2N5ZB65_MUIH1</name>
<proteinExistence type="predicted"/>
<organism evidence="1 2">
    <name type="scientific">Muiribacterium halophilum</name>
    <dbReference type="NCBI Taxonomy" id="2053465"/>
    <lineage>
        <taxon>Bacteria</taxon>
        <taxon>Candidatus Muiribacteriota</taxon>
        <taxon>Candidatus Muiribacteriia</taxon>
        <taxon>Candidatus Muiribacteriales</taxon>
        <taxon>Candidatus Muiribacteriaceae</taxon>
        <taxon>Candidatus Muiribacterium</taxon>
    </lineage>
</organism>
<protein>
    <submittedName>
        <fullName evidence="1">Uncharacterized protein</fullName>
    </submittedName>
</protein>
<evidence type="ECO:0000313" key="2">
    <source>
        <dbReference type="Proteomes" id="UP000234857"/>
    </source>
</evidence>
<dbReference type="EMBL" id="PKTG01000127">
    <property type="protein sequence ID" value="PLX15879.1"/>
    <property type="molecule type" value="Genomic_DNA"/>
</dbReference>
<gene>
    <name evidence="1" type="ORF">C0601_11870</name>
</gene>
<evidence type="ECO:0000313" key="1">
    <source>
        <dbReference type="EMBL" id="PLX15879.1"/>
    </source>
</evidence>
<dbReference type="AlphaFoldDB" id="A0A2N5ZB65"/>
<dbReference type="PROSITE" id="PS51257">
    <property type="entry name" value="PROKAR_LIPOPROTEIN"/>
    <property type="match status" value="1"/>
</dbReference>